<feature type="compositionally biased region" description="Acidic residues" evidence="1">
    <location>
        <begin position="145"/>
        <end position="156"/>
    </location>
</feature>
<keyword evidence="3" id="KW-1185">Reference proteome</keyword>
<protein>
    <submittedName>
        <fullName evidence="2">Uncharacterized protein</fullName>
    </submittedName>
</protein>
<evidence type="ECO:0000256" key="1">
    <source>
        <dbReference type="SAM" id="MobiDB-lite"/>
    </source>
</evidence>
<name>A0A8H5H8N2_9AGAR</name>
<accession>A0A8H5H8N2</accession>
<comment type="caution">
    <text evidence="2">The sequence shown here is derived from an EMBL/GenBank/DDBJ whole genome shotgun (WGS) entry which is preliminary data.</text>
</comment>
<dbReference type="AlphaFoldDB" id="A0A8H5H8N2"/>
<dbReference type="Proteomes" id="UP000518752">
    <property type="component" value="Unassembled WGS sequence"/>
</dbReference>
<reference evidence="2 3" key="1">
    <citation type="journal article" date="2020" name="ISME J.">
        <title>Uncovering the hidden diversity of litter-decomposition mechanisms in mushroom-forming fungi.</title>
        <authorList>
            <person name="Floudas D."/>
            <person name="Bentzer J."/>
            <person name="Ahren D."/>
            <person name="Johansson T."/>
            <person name="Persson P."/>
            <person name="Tunlid A."/>
        </authorList>
    </citation>
    <scope>NUCLEOTIDE SEQUENCE [LARGE SCALE GENOMIC DNA]</scope>
    <source>
        <strain evidence="2 3">CBS 406.79</strain>
    </source>
</reference>
<organism evidence="2 3">
    <name type="scientific">Collybiopsis confluens</name>
    <dbReference type="NCBI Taxonomy" id="2823264"/>
    <lineage>
        <taxon>Eukaryota</taxon>
        <taxon>Fungi</taxon>
        <taxon>Dikarya</taxon>
        <taxon>Basidiomycota</taxon>
        <taxon>Agaricomycotina</taxon>
        <taxon>Agaricomycetes</taxon>
        <taxon>Agaricomycetidae</taxon>
        <taxon>Agaricales</taxon>
        <taxon>Marasmiineae</taxon>
        <taxon>Omphalotaceae</taxon>
        <taxon>Collybiopsis</taxon>
    </lineage>
</organism>
<feature type="region of interest" description="Disordered" evidence="1">
    <location>
        <begin position="68"/>
        <end position="157"/>
    </location>
</feature>
<sequence>MAAAGSIFARVVVEIGTPGVADQKDTTERQLVEYLDFLGSRWRIHVLGIGWVGNEIVLIENRLRQGQDVDMDKDDDEYSEDDDNDDNEDNEDGGKDGGEDGGKDGGEDGGKGEDSGKGNQDEVMVVLEEEDLPTSAIWPEHLDYEAESEDDDDGDGYDYRGSDFKLVNPKVCWHPFTAGPLVDALNNVKKVASAYATARS</sequence>
<feature type="compositionally biased region" description="Acidic residues" evidence="1">
    <location>
        <begin position="69"/>
        <end position="91"/>
    </location>
</feature>
<dbReference type="EMBL" id="JAACJN010000075">
    <property type="protein sequence ID" value="KAF5378670.1"/>
    <property type="molecule type" value="Genomic_DNA"/>
</dbReference>
<evidence type="ECO:0000313" key="2">
    <source>
        <dbReference type="EMBL" id="KAF5378670.1"/>
    </source>
</evidence>
<evidence type="ECO:0000313" key="3">
    <source>
        <dbReference type="Proteomes" id="UP000518752"/>
    </source>
</evidence>
<proteinExistence type="predicted"/>
<gene>
    <name evidence="2" type="ORF">D9757_009554</name>
</gene>
<feature type="compositionally biased region" description="Basic and acidic residues" evidence="1">
    <location>
        <begin position="92"/>
        <end position="120"/>
    </location>
</feature>